<comment type="caution">
    <text evidence="1">The sequence shown here is derived from an EMBL/GenBank/DDBJ whole genome shotgun (WGS) entry which is preliminary data.</text>
</comment>
<protein>
    <submittedName>
        <fullName evidence="1">Uncharacterized protein</fullName>
    </submittedName>
</protein>
<proteinExistence type="predicted"/>
<sequence length="195" mass="20508">MQIHPLSVATAPDPPPARLSRLGRLSDWQFRTLLLAMGAVSALMVAEAAQTFAEMAERNATLSTRWAAISPVAYGSPLPALHALAPALDESPRILLRADAEPAGREARCALAAEAGRGPNIRWIALAAPVEPCVVRAFGNAVLRGDGTAAREFGTARWIVLDAGGVARYSSRNVPSPQRLRSTAALLAPSAESGR</sequence>
<dbReference type="AlphaFoldDB" id="A0A841H112"/>
<organism evidence="1 2">
    <name type="scientific">Longimicrobium terrae</name>
    <dbReference type="NCBI Taxonomy" id="1639882"/>
    <lineage>
        <taxon>Bacteria</taxon>
        <taxon>Pseudomonadati</taxon>
        <taxon>Gemmatimonadota</taxon>
        <taxon>Longimicrobiia</taxon>
        <taxon>Longimicrobiales</taxon>
        <taxon>Longimicrobiaceae</taxon>
        <taxon>Longimicrobium</taxon>
    </lineage>
</organism>
<reference evidence="1 2" key="1">
    <citation type="submission" date="2020-08" db="EMBL/GenBank/DDBJ databases">
        <title>Genomic Encyclopedia of Type Strains, Phase IV (KMG-IV): sequencing the most valuable type-strain genomes for metagenomic binning, comparative biology and taxonomic classification.</title>
        <authorList>
            <person name="Goeker M."/>
        </authorList>
    </citation>
    <scope>NUCLEOTIDE SEQUENCE [LARGE SCALE GENOMIC DNA]</scope>
    <source>
        <strain evidence="1 2">DSM 29007</strain>
    </source>
</reference>
<evidence type="ECO:0000313" key="1">
    <source>
        <dbReference type="EMBL" id="MBB6071693.1"/>
    </source>
</evidence>
<dbReference type="Proteomes" id="UP000582837">
    <property type="component" value="Unassembled WGS sequence"/>
</dbReference>
<evidence type="ECO:0000313" key="2">
    <source>
        <dbReference type="Proteomes" id="UP000582837"/>
    </source>
</evidence>
<accession>A0A841H112</accession>
<name>A0A841H112_9BACT</name>
<dbReference type="RefSeq" id="WP_170032383.1">
    <property type="nucleotide sequence ID" value="NZ_JABDTL010000001.1"/>
</dbReference>
<gene>
    <name evidence="1" type="ORF">HNQ61_003332</name>
</gene>
<dbReference type="EMBL" id="JACHIA010000010">
    <property type="protein sequence ID" value="MBB6071693.1"/>
    <property type="molecule type" value="Genomic_DNA"/>
</dbReference>
<keyword evidence="2" id="KW-1185">Reference proteome</keyword>